<gene>
    <name evidence="1" type="ORF">A6A40_26395</name>
</gene>
<dbReference type="EMBL" id="CP028906">
    <property type="protein sequence ID" value="AWB08528.1"/>
    <property type="molecule type" value="Genomic_DNA"/>
</dbReference>
<protein>
    <submittedName>
        <fullName evidence="1">Uncharacterized protein</fullName>
    </submittedName>
</protein>
<dbReference type="AlphaFoldDB" id="A0A2R4VVP5"/>
<reference evidence="1 2" key="1">
    <citation type="submission" date="2018-04" db="EMBL/GenBank/DDBJ databases">
        <title>Complete genome sequence of the nitrogen-fixing bacterium Azospirillum humicireducens type strain SgZ-5.</title>
        <authorList>
            <person name="Yu Z."/>
        </authorList>
    </citation>
    <scope>NUCLEOTIDE SEQUENCE [LARGE SCALE GENOMIC DNA]</scope>
    <source>
        <strain evidence="1 2">SgZ-5</strain>
        <plasmid evidence="1 2">pYZ5</plasmid>
    </source>
</reference>
<keyword evidence="1" id="KW-0614">Plasmid</keyword>
<organism evidence="1 2">
    <name type="scientific">Azospirillum humicireducens</name>
    <dbReference type="NCBI Taxonomy" id="1226968"/>
    <lineage>
        <taxon>Bacteria</taxon>
        <taxon>Pseudomonadati</taxon>
        <taxon>Pseudomonadota</taxon>
        <taxon>Alphaproteobacteria</taxon>
        <taxon>Rhodospirillales</taxon>
        <taxon>Azospirillaceae</taxon>
        <taxon>Azospirillum</taxon>
    </lineage>
</organism>
<name>A0A2R4VVP5_9PROT</name>
<keyword evidence="2" id="KW-1185">Reference proteome</keyword>
<sequence length="75" mass="8788">MVAVQQTRAGCPMDERRSGCHRQNCIGNRKHHVKTFVEPVGAPTVFLKTYKNVMAKIENMFLQVWRRRGTVRFNR</sequence>
<geneLocation type="plasmid" evidence="1 2">
    <name>pYZ5</name>
</geneLocation>
<accession>A0A2R4VVP5</accession>
<dbReference type="Proteomes" id="UP000077405">
    <property type="component" value="Plasmid pYZ5"/>
</dbReference>
<proteinExistence type="predicted"/>
<evidence type="ECO:0000313" key="1">
    <source>
        <dbReference type="EMBL" id="AWB08528.1"/>
    </source>
</evidence>
<evidence type="ECO:0000313" key="2">
    <source>
        <dbReference type="Proteomes" id="UP000077405"/>
    </source>
</evidence>
<dbReference type="KEGG" id="ahu:A6A40_26395"/>